<feature type="transmembrane region" description="Helical" evidence="1">
    <location>
        <begin position="64"/>
        <end position="81"/>
    </location>
</feature>
<proteinExistence type="predicted"/>
<feature type="transmembrane region" description="Helical" evidence="1">
    <location>
        <begin position="39"/>
        <end position="58"/>
    </location>
</feature>
<feature type="non-terminal residue" evidence="2">
    <location>
        <position position="82"/>
    </location>
</feature>
<accession>A0A383CB64</accession>
<reference evidence="2" key="1">
    <citation type="submission" date="2018-05" db="EMBL/GenBank/DDBJ databases">
        <authorList>
            <person name="Lanie J.A."/>
            <person name="Ng W.-L."/>
            <person name="Kazmierczak K.M."/>
            <person name="Andrzejewski T.M."/>
            <person name="Davidsen T.M."/>
            <person name="Wayne K.J."/>
            <person name="Tettelin H."/>
            <person name="Glass J.I."/>
            <person name="Rusch D."/>
            <person name="Podicherti R."/>
            <person name="Tsui H.-C.T."/>
            <person name="Winkler M.E."/>
        </authorList>
    </citation>
    <scope>NUCLEOTIDE SEQUENCE</scope>
</reference>
<evidence type="ECO:0000313" key="2">
    <source>
        <dbReference type="EMBL" id="SVE29442.1"/>
    </source>
</evidence>
<keyword evidence="1" id="KW-1133">Transmembrane helix</keyword>
<dbReference type="EMBL" id="UINC01207383">
    <property type="protein sequence ID" value="SVE29442.1"/>
    <property type="molecule type" value="Genomic_DNA"/>
</dbReference>
<name>A0A383CB64_9ZZZZ</name>
<protein>
    <submittedName>
        <fullName evidence="2">Uncharacterized protein</fullName>
    </submittedName>
</protein>
<keyword evidence="1" id="KW-0812">Transmembrane</keyword>
<gene>
    <name evidence="2" type="ORF">METZ01_LOCUS482296</name>
</gene>
<sequence length="82" mass="9730">MVYSLKKYHYIFNHFSNKEAIMATEILIKHTESGLTKKGFYGFSWTYFFFGWLVPIFRGETSTGFLHLLLYIITFGIYHIFG</sequence>
<evidence type="ECO:0000256" key="1">
    <source>
        <dbReference type="SAM" id="Phobius"/>
    </source>
</evidence>
<dbReference type="AlphaFoldDB" id="A0A383CB64"/>
<keyword evidence="1" id="KW-0472">Membrane</keyword>
<organism evidence="2">
    <name type="scientific">marine metagenome</name>
    <dbReference type="NCBI Taxonomy" id="408172"/>
    <lineage>
        <taxon>unclassified sequences</taxon>
        <taxon>metagenomes</taxon>
        <taxon>ecological metagenomes</taxon>
    </lineage>
</organism>